<organism evidence="1 2">
    <name type="scientific">Mycena sanguinolenta</name>
    <dbReference type="NCBI Taxonomy" id="230812"/>
    <lineage>
        <taxon>Eukaryota</taxon>
        <taxon>Fungi</taxon>
        <taxon>Dikarya</taxon>
        <taxon>Basidiomycota</taxon>
        <taxon>Agaricomycotina</taxon>
        <taxon>Agaricomycetes</taxon>
        <taxon>Agaricomycetidae</taxon>
        <taxon>Agaricales</taxon>
        <taxon>Marasmiineae</taxon>
        <taxon>Mycenaceae</taxon>
        <taxon>Mycena</taxon>
    </lineage>
</organism>
<dbReference type="AlphaFoldDB" id="A0A8H7DLN5"/>
<gene>
    <name evidence="1" type="ORF">MSAN_00108000</name>
</gene>
<dbReference type="SUPFAM" id="SSF52047">
    <property type="entry name" value="RNI-like"/>
    <property type="match status" value="1"/>
</dbReference>
<dbReference type="Proteomes" id="UP000623467">
    <property type="component" value="Unassembled WGS sequence"/>
</dbReference>
<dbReference type="EMBL" id="JACAZH010000001">
    <property type="protein sequence ID" value="KAF7376903.1"/>
    <property type="molecule type" value="Genomic_DNA"/>
</dbReference>
<dbReference type="Gene3D" id="1.20.1280.50">
    <property type="match status" value="1"/>
</dbReference>
<proteinExistence type="predicted"/>
<accession>A0A8H7DLN5</accession>
<dbReference type="InterPro" id="IPR032675">
    <property type="entry name" value="LRR_dom_sf"/>
</dbReference>
<reference evidence="1" key="1">
    <citation type="submission" date="2020-05" db="EMBL/GenBank/DDBJ databases">
        <title>Mycena genomes resolve the evolution of fungal bioluminescence.</title>
        <authorList>
            <person name="Tsai I.J."/>
        </authorList>
    </citation>
    <scope>NUCLEOTIDE SEQUENCE</scope>
    <source>
        <strain evidence="1">160909Yilan</strain>
    </source>
</reference>
<protein>
    <submittedName>
        <fullName evidence="1">F-box domain-containing protein</fullName>
    </submittedName>
</protein>
<evidence type="ECO:0000313" key="2">
    <source>
        <dbReference type="Proteomes" id="UP000623467"/>
    </source>
</evidence>
<keyword evidence="2" id="KW-1185">Reference proteome</keyword>
<comment type="caution">
    <text evidence="1">The sequence shown here is derived from an EMBL/GenBank/DDBJ whole genome shotgun (WGS) entry which is preliminary data.</text>
</comment>
<evidence type="ECO:0000313" key="1">
    <source>
        <dbReference type="EMBL" id="KAF7376903.1"/>
    </source>
</evidence>
<dbReference type="Gene3D" id="3.80.10.10">
    <property type="entry name" value="Ribonuclease Inhibitor"/>
    <property type="match status" value="1"/>
</dbReference>
<sequence>MLDFMEADRARLSDLDIRIMEVESSLSALRAKRALVQHRLDAYKYPILTVPNEITSEIFMHFLPDYPAVSPLNGLASPTSLTHVCHKWREVALATPALWRAIRFNNHHIPYEEILPICRTWIKRSGSCALSIDINLDNSDILHKIFAEPLAMATMRWEHLNLWVPPQPPWAQPSFPNIGSMPMLRSLNLTSPMGPDVSTFSQVPQLRTVVLGNSGVISKITLPWIQLTSLTLKYVSVAQCTRILVETLNLVQCTLYLDSADGLGVFTDLALPCLESLALQDDSWEQTVGERFLNRFTVPSLRRLELEEVFLGAEPITALELFISKSRCRLQEVCISEDTAKHHELYRQAFPSIPVFSFTSKRRLGF</sequence>
<name>A0A8H7DLN5_9AGAR</name>
<dbReference type="OrthoDB" id="3139566at2759"/>